<dbReference type="InterPro" id="IPR029063">
    <property type="entry name" value="SAM-dependent_MTases_sf"/>
</dbReference>
<dbReference type="PANTHER" id="PTHR43591">
    <property type="entry name" value="METHYLTRANSFERASE"/>
    <property type="match status" value="1"/>
</dbReference>
<proteinExistence type="predicted"/>
<dbReference type="AlphaFoldDB" id="A0A077WZE8"/>
<evidence type="ECO:0008006" key="2">
    <source>
        <dbReference type="Google" id="ProtNLM"/>
    </source>
</evidence>
<reference evidence="1" key="1">
    <citation type="journal article" date="2014" name="Genome Announc.">
        <title>De novo whole-genome sequence and genome annotation of Lichtheimia ramosa.</title>
        <authorList>
            <person name="Linde J."/>
            <person name="Schwartze V."/>
            <person name="Binder U."/>
            <person name="Lass-Florl C."/>
            <person name="Voigt K."/>
            <person name="Horn F."/>
        </authorList>
    </citation>
    <scope>NUCLEOTIDE SEQUENCE</scope>
    <source>
        <strain evidence="1">JMRC FSU:6197</strain>
    </source>
</reference>
<protein>
    <recommendedName>
        <fullName evidence="2">Methyltransferase domain-containing protein</fullName>
    </recommendedName>
</protein>
<dbReference type="OrthoDB" id="184880at2759"/>
<evidence type="ECO:0000313" key="1">
    <source>
        <dbReference type="EMBL" id="CDS12378.1"/>
    </source>
</evidence>
<accession>A0A077WZE8</accession>
<gene>
    <name evidence="1" type="ORF">LRAMOSA04573</name>
</gene>
<dbReference type="CDD" id="cd02440">
    <property type="entry name" value="AdoMet_MTases"/>
    <property type="match status" value="1"/>
</dbReference>
<dbReference type="Gene3D" id="3.40.50.150">
    <property type="entry name" value="Vaccinia Virus protein VP39"/>
    <property type="match status" value="1"/>
</dbReference>
<dbReference type="EMBL" id="LK023357">
    <property type="protein sequence ID" value="CDS12378.1"/>
    <property type="molecule type" value="Genomic_DNA"/>
</dbReference>
<organism evidence="1">
    <name type="scientific">Lichtheimia ramosa</name>
    <dbReference type="NCBI Taxonomy" id="688394"/>
    <lineage>
        <taxon>Eukaryota</taxon>
        <taxon>Fungi</taxon>
        <taxon>Fungi incertae sedis</taxon>
        <taxon>Mucoromycota</taxon>
        <taxon>Mucoromycotina</taxon>
        <taxon>Mucoromycetes</taxon>
        <taxon>Mucorales</taxon>
        <taxon>Lichtheimiaceae</taxon>
        <taxon>Lichtheimia</taxon>
    </lineage>
</organism>
<name>A0A077WZE8_9FUNG</name>
<dbReference type="Pfam" id="PF13489">
    <property type="entry name" value="Methyltransf_23"/>
    <property type="match status" value="1"/>
</dbReference>
<sequence length="298" mass="33726">MTGEDASPNQKSGYNFQYGRRFHTHSSTVIPDDKQEQERIDGQHLLIKKILGGKLFESPVDDILERGTKVLDSGCGPGAWLLDMATTYPKSTYYGIDIAQDQFPAQHPSNANFTVLDITHLADHFPSNHFGFVYQRLVAWGIKDWDKNIEAHMQIVEPNGWIEFIETVIVPEYCVNMGPKMTTFINTLLQGIKEKQLDLAIGAKLENKLTDAGAINIEARKAHLPLNHSGDPGIRTWQNISMFLASLRPSFVKGDNRFEDKAYFDEYLAECGEECKEYQTCFVTYRISAQKPDSIEQS</sequence>
<dbReference type="SUPFAM" id="SSF53335">
    <property type="entry name" value="S-adenosyl-L-methionine-dependent methyltransferases"/>
    <property type="match status" value="1"/>
</dbReference>